<dbReference type="HOGENOM" id="CLU_2557157_0_0_6"/>
<keyword evidence="2" id="KW-1185">Reference proteome</keyword>
<proteinExistence type="predicted"/>
<gene>
    <name evidence="1" type="ORF">TOL_3591</name>
</gene>
<dbReference type="NCBIfam" id="TIGR03696">
    <property type="entry name" value="Rhs_assc_core"/>
    <property type="match status" value="1"/>
</dbReference>
<dbReference type="Gene3D" id="2.180.10.10">
    <property type="entry name" value="RHS repeat-associated core"/>
    <property type="match status" value="1"/>
</dbReference>
<reference evidence="1 2" key="1">
    <citation type="journal article" date="2013" name="Genome Announc.">
        <title>Genome Sequence of Thalassolituus oleivorans MIL-1 (DSM 14913T).</title>
        <authorList>
            <person name="Golyshin P.N."/>
            <person name="Werner J."/>
            <person name="Chernikova T.N."/>
            <person name="Tran H."/>
            <person name="Ferrer M."/>
            <person name="Yakimov M.M."/>
            <person name="Teeling H."/>
            <person name="Golyshina O.V."/>
        </authorList>
    </citation>
    <scope>NUCLEOTIDE SEQUENCE [LARGE SCALE GENOMIC DNA]</scope>
    <source>
        <strain evidence="1 2">MIL-1</strain>
    </source>
</reference>
<accession>M5E9K9</accession>
<evidence type="ECO:0000313" key="1">
    <source>
        <dbReference type="EMBL" id="CCU73976.1"/>
    </source>
</evidence>
<evidence type="ECO:0000313" key="2">
    <source>
        <dbReference type="Proteomes" id="UP000011866"/>
    </source>
</evidence>
<dbReference type="AlphaFoldDB" id="M5E9K9"/>
<dbReference type="Proteomes" id="UP000011866">
    <property type="component" value="Chromosome"/>
</dbReference>
<organism evidence="1 2">
    <name type="scientific">Thalassolituus oleivorans MIL-1</name>
    <dbReference type="NCBI Taxonomy" id="1298593"/>
    <lineage>
        <taxon>Bacteria</taxon>
        <taxon>Pseudomonadati</taxon>
        <taxon>Pseudomonadota</taxon>
        <taxon>Gammaproteobacteria</taxon>
        <taxon>Oceanospirillales</taxon>
        <taxon>Oceanospirillaceae</taxon>
        <taxon>Thalassolituus</taxon>
    </lineage>
</organism>
<protein>
    <recommendedName>
        <fullName evidence="3">Rhs family protein</fullName>
    </recommendedName>
</protein>
<evidence type="ECO:0008006" key="3">
    <source>
        <dbReference type="Google" id="ProtNLM"/>
    </source>
</evidence>
<dbReference type="KEGG" id="tol:TOL_3591"/>
<dbReference type="eggNOG" id="COG3209">
    <property type="taxonomic scope" value="Bacteria"/>
</dbReference>
<dbReference type="EMBL" id="HF680312">
    <property type="protein sequence ID" value="CCU73976.1"/>
    <property type="molecule type" value="Genomic_DNA"/>
</dbReference>
<name>M5E9K9_9GAMM</name>
<dbReference type="InterPro" id="IPR022385">
    <property type="entry name" value="Rhs_assc_core"/>
</dbReference>
<sequence length="82" mass="9594">MIRLYLIRFRLLTSERVRFLQKLASGGLYDTDTGLIRFRYRDYDPETGRWTARDPIGFDGGDNNMLASYLLKVCFIGKYLSC</sequence>